<evidence type="ECO:0000259" key="2">
    <source>
        <dbReference type="Pfam" id="PF09977"/>
    </source>
</evidence>
<accession>A0A7Z2GHB8</accession>
<dbReference type="Pfam" id="PF09977">
    <property type="entry name" value="Tad_C"/>
    <property type="match status" value="1"/>
</dbReference>
<keyword evidence="1" id="KW-1133">Transmembrane helix</keyword>
<dbReference type="KEGG" id="pacs:FAZ98_08065"/>
<dbReference type="AlphaFoldDB" id="A0A7Z2GHB8"/>
<feature type="domain" description="DUF2134" evidence="2">
    <location>
        <begin position="65"/>
        <end position="157"/>
    </location>
</feature>
<evidence type="ECO:0000313" key="3">
    <source>
        <dbReference type="EMBL" id="QGZ61693.1"/>
    </source>
</evidence>
<organism evidence="3 4">
    <name type="scientific">Paraburkholderia acidisoli</name>
    <dbReference type="NCBI Taxonomy" id="2571748"/>
    <lineage>
        <taxon>Bacteria</taxon>
        <taxon>Pseudomonadati</taxon>
        <taxon>Pseudomonadota</taxon>
        <taxon>Betaproteobacteria</taxon>
        <taxon>Burkholderiales</taxon>
        <taxon>Burkholderiaceae</taxon>
        <taxon>Paraburkholderia</taxon>
    </lineage>
</organism>
<dbReference type="Proteomes" id="UP000433577">
    <property type="component" value="Chromosome 1"/>
</dbReference>
<reference evidence="3 4" key="1">
    <citation type="submission" date="2019-12" db="EMBL/GenBank/DDBJ databases">
        <title>Paraburkholderia acidiphila 7Q-K02 sp. nov and Paraburkholderia acidisoli DHF22 sp. nov., two strains isolated from forest soil.</title>
        <authorList>
            <person name="Gao Z."/>
            <person name="Qiu L."/>
        </authorList>
    </citation>
    <scope>NUCLEOTIDE SEQUENCE [LARGE SCALE GENOMIC DNA]</scope>
    <source>
        <strain evidence="3 4">DHF22</strain>
    </source>
</reference>
<keyword evidence="1" id="KW-0472">Membrane</keyword>
<keyword evidence="4" id="KW-1185">Reference proteome</keyword>
<name>A0A7Z2GHB8_9BURK</name>
<proteinExistence type="predicted"/>
<evidence type="ECO:0000256" key="1">
    <source>
        <dbReference type="SAM" id="Phobius"/>
    </source>
</evidence>
<evidence type="ECO:0000313" key="4">
    <source>
        <dbReference type="Proteomes" id="UP000433577"/>
    </source>
</evidence>
<sequence>MRARSRATLSRLRRAAARRRARGSIAVMATLAIAFAVAALGVLDLANLYSARRSLQNVADFAALAGAQQMDDSCAQPTATATANAATNGFVAQAGTSSLTVVCGRWDQTGQQATTPPTMSFTPNGSTPWNGVAVTVTNTVPYFFVGPAREISVSATAQATVVGAFSLATTLVQANLLNGMLGSLLGGTAVNLDLVSWNGIANANIKVADLAAVATDAGTVDGLLNTQVTVGQLANLIAQAVQKDGLLTANVQTALNGLNLVASAAAQNTTINLASQTGAPALLSLGLANAQSAANATVNALQMLIVAAEIAQTGKPPVSVQLNLSQVPALSSVLSAGVSLGVNVLAPPTIAVGEAGPNPPNPPPWRTEAHNAQIVVQLALDLGSQSLVGLLGDVQLPLYVEVAQATAGLDAAQCAPTREDSRMAISVQPGIANLCVGTPGTTPGTLKQGQCSGSTAALVKLLPNPNTAQGGSLLSINGSLSVPLVSPTTTQLTFDGNGTPLAGNSANTNQVGGALANALSSVVSQLGNGTLQVSLLGQNVPLGQNTLVSGLLNSLGLNALGLGSLLNLLGLAPTVDQLVSSLLKLVTTTLTANTLNVLDQALLGPLLQLLGVQVGVANVSAFPLTCGVSQLVQ</sequence>
<keyword evidence="1" id="KW-0812">Transmembrane</keyword>
<dbReference type="OrthoDB" id="8534992at2"/>
<gene>
    <name evidence="3" type="ORF">FAZ98_08065</name>
</gene>
<feature type="transmembrane region" description="Helical" evidence="1">
    <location>
        <begin position="21"/>
        <end position="43"/>
    </location>
</feature>
<dbReference type="EMBL" id="CP046913">
    <property type="protein sequence ID" value="QGZ61693.1"/>
    <property type="molecule type" value="Genomic_DNA"/>
</dbReference>
<protein>
    <recommendedName>
        <fullName evidence="2">DUF2134 domain-containing protein</fullName>
    </recommendedName>
</protein>
<dbReference type="RefSeq" id="WP_158950458.1">
    <property type="nucleotide sequence ID" value="NZ_CP046913.1"/>
</dbReference>
<dbReference type="InterPro" id="IPR018705">
    <property type="entry name" value="DUF2134_membrane"/>
</dbReference>